<dbReference type="AlphaFoldDB" id="A0A410MDS0"/>
<dbReference type="SUPFAM" id="SSF51735">
    <property type="entry name" value="NAD(P)-binding Rossmann-fold domains"/>
    <property type="match status" value="1"/>
</dbReference>
<protein>
    <submittedName>
        <fullName evidence="2">Oxidoreductase</fullName>
    </submittedName>
</protein>
<dbReference type="OrthoDB" id="9785372at2"/>
<evidence type="ECO:0000313" key="2">
    <source>
        <dbReference type="EMBL" id="QAS52847.1"/>
    </source>
</evidence>
<accession>A0A410MDS0</accession>
<dbReference type="KEGG" id="hli:HLI_11895"/>
<reference evidence="2 3" key="1">
    <citation type="submission" date="2018-01" db="EMBL/GenBank/DDBJ databases">
        <title>The whole genome sequencing and assembly of Halobacillus litoralis ERB031 strain.</title>
        <authorList>
            <person name="Lee S.-J."/>
            <person name="Park M.-K."/>
            <person name="Kim J.-Y."/>
            <person name="Lee Y.-J."/>
            <person name="Yi H."/>
            <person name="Bahn Y.-S."/>
            <person name="Kim J.F."/>
            <person name="Lee D.-W."/>
        </authorList>
    </citation>
    <scope>NUCLEOTIDE SEQUENCE [LARGE SCALE GENOMIC DNA]</scope>
    <source>
        <strain evidence="2 3">ERB 031</strain>
    </source>
</reference>
<dbReference type="GO" id="GO:0004074">
    <property type="term" value="F:biliverdin reductase [NAD(P)H] activity"/>
    <property type="evidence" value="ECO:0007669"/>
    <property type="project" value="TreeGrafter"/>
</dbReference>
<dbReference type="EMBL" id="CP026118">
    <property type="protein sequence ID" value="QAS52847.1"/>
    <property type="molecule type" value="Genomic_DNA"/>
</dbReference>
<dbReference type="RefSeq" id="WP_128525124.1">
    <property type="nucleotide sequence ID" value="NZ_CP026118.1"/>
</dbReference>
<dbReference type="Pfam" id="PF13460">
    <property type="entry name" value="NAD_binding_10"/>
    <property type="match status" value="1"/>
</dbReference>
<dbReference type="Proteomes" id="UP000287756">
    <property type="component" value="Chromosome"/>
</dbReference>
<dbReference type="PANTHER" id="PTHR43355:SF2">
    <property type="entry name" value="FLAVIN REDUCTASE (NADPH)"/>
    <property type="match status" value="1"/>
</dbReference>
<evidence type="ECO:0000259" key="1">
    <source>
        <dbReference type="Pfam" id="PF13460"/>
    </source>
</evidence>
<feature type="domain" description="NAD(P)-binding" evidence="1">
    <location>
        <begin position="7"/>
        <end position="191"/>
    </location>
</feature>
<evidence type="ECO:0000313" key="3">
    <source>
        <dbReference type="Proteomes" id="UP000287756"/>
    </source>
</evidence>
<dbReference type="InterPro" id="IPR051606">
    <property type="entry name" value="Polyketide_Oxido-like"/>
</dbReference>
<organism evidence="2 3">
    <name type="scientific">Halobacillus litoralis</name>
    <dbReference type="NCBI Taxonomy" id="45668"/>
    <lineage>
        <taxon>Bacteria</taxon>
        <taxon>Bacillati</taxon>
        <taxon>Bacillota</taxon>
        <taxon>Bacilli</taxon>
        <taxon>Bacillales</taxon>
        <taxon>Bacillaceae</taxon>
        <taxon>Halobacillus</taxon>
    </lineage>
</organism>
<sequence length="203" mass="22086">MNIIVFGATGATGIEFVTQALQSGHSVTAFARTPEKLGILHNNLAVIQGDALHEDEVVAAIEGHKVVVSCLGTEGLKPSTVFEEMTDNILSGMQKHGLKRILYVASAGIYNEIPGVLGWMSQRILKNVLADHRKAVNLILAANMEYTIARPMRLNDGHLKGQYRMSEGLPNGGKEINRKDVAHFLLASLQNESRIKKTVGLAY</sequence>
<dbReference type="GO" id="GO:0042602">
    <property type="term" value="F:riboflavin reductase (NADPH) activity"/>
    <property type="evidence" value="ECO:0007669"/>
    <property type="project" value="TreeGrafter"/>
</dbReference>
<proteinExistence type="predicted"/>
<dbReference type="InterPro" id="IPR016040">
    <property type="entry name" value="NAD(P)-bd_dom"/>
</dbReference>
<dbReference type="PANTHER" id="PTHR43355">
    <property type="entry name" value="FLAVIN REDUCTASE (NADPH)"/>
    <property type="match status" value="1"/>
</dbReference>
<name>A0A410MDS0_9BACI</name>
<gene>
    <name evidence="2" type="ORF">HLI_11895</name>
</gene>
<dbReference type="InterPro" id="IPR036291">
    <property type="entry name" value="NAD(P)-bd_dom_sf"/>
</dbReference>
<dbReference type="Gene3D" id="3.40.50.720">
    <property type="entry name" value="NAD(P)-binding Rossmann-like Domain"/>
    <property type="match status" value="1"/>
</dbReference>